<dbReference type="Proteomes" id="UP001597318">
    <property type="component" value="Unassembled WGS sequence"/>
</dbReference>
<organism evidence="1 2">
    <name type="scientific">Metabacillus endolithicus</name>
    <dbReference type="NCBI Taxonomy" id="1535204"/>
    <lineage>
        <taxon>Bacteria</taxon>
        <taxon>Bacillati</taxon>
        <taxon>Bacillota</taxon>
        <taxon>Bacilli</taxon>
        <taxon>Bacillales</taxon>
        <taxon>Bacillaceae</taxon>
        <taxon>Metabacillus</taxon>
    </lineage>
</organism>
<comment type="caution">
    <text evidence="1">The sequence shown here is derived from an EMBL/GenBank/DDBJ whole genome shotgun (WGS) entry which is preliminary data.</text>
</comment>
<evidence type="ECO:0000313" key="1">
    <source>
        <dbReference type="EMBL" id="MFD2213403.1"/>
    </source>
</evidence>
<name>A0ABW5BTD9_9BACI</name>
<evidence type="ECO:0000313" key="2">
    <source>
        <dbReference type="Proteomes" id="UP001597318"/>
    </source>
</evidence>
<sequence length="337" mass="38472">MKYHHNPMLTSTEISFLWTTYIQDSLAVCLLKHFKLTRQDQDLDPCIEYGLEASNEHLMKLRIIFEKERFPVPIGFKEEDDLYSNAPRLFPDMYMFRLLEHMARAGLTNYAMARSTTYRKDIRKLANDCLTHSANLYDLVIDASENKGILVRSPSMAYPEKNEFVQKAKLFTDGFLDEDRPLLSVEISHLGTNIEASYTVATTLLGYAQVAKDHKLSQLFARGYEIAKKHAEIFSSILRKETVHSPADWDSSITSTTIPGLSDKLMTNHIASMISIGLSNYGTAVGASLRKDLVIHYGRLSLELGKYTEDLAEKMIKHGWMEKPPQIINREELINKD</sequence>
<dbReference type="InterPro" id="IPR021617">
    <property type="entry name" value="DUF3231"/>
</dbReference>
<dbReference type="InterPro" id="IPR012347">
    <property type="entry name" value="Ferritin-like"/>
</dbReference>
<dbReference type="RefSeq" id="WP_247340964.1">
    <property type="nucleotide sequence ID" value="NZ_CP095550.1"/>
</dbReference>
<proteinExistence type="predicted"/>
<keyword evidence="2" id="KW-1185">Reference proteome</keyword>
<reference evidence="2" key="1">
    <citation type="journal article" date="2019" name="Int. J. Syst. Evol. Microbiol.">
        <title>The Global Catalogue of Microorganisms (GCM) 10K type strain sequencing project: providing services to taxonomists for standard genome sequencing and annotation.</title>
        <authorList>
            <consortium name="The Broad Institute Genomics Platform"/>
            <consortium name="The Broad Institute Genome Sequencing Center for Infectious Disease"/>
            <person name="Wu L."/>
            <person name="Ma J."/>
        </authorList>
    </citation>
    <scope>NUCLEOTIDE SEQUENCE [LARGE SCALE GENOMIC DNA]</scope>
    <source>
        <strain evidence="2">CGMCC 1.15474</strain>
    </source>
</reference>
<dbReference type="Gene3D" id="1.20.1260.10">
    <property type="match status" value="2"/>
</dbReference>
<dbReference type="Pfam" id="PF11553">
    <property type="entry name" value="DUF3231"/>
    <property type="match status" value="2"/>
</dbReference>
<protein>
    <submittedName>
        <fullName evidence="1">DUF3231 family protein</fullName>
    </submittedName>
</protein>
<accession>A0ABW5BTD9</accession>
<dbReference type="EMBL" id="JBHUIK010000001">
    <property type="protein sequence ID" value="MFD2213403.1"/>
    <property type="molecule type" value="Genomic_DNA"/>
</dbReference>
<gene>
    <name evidence="1" type="ORF">ACFSKK_06810</name>
</gene>